<dbReference type="InterPro" id="IPR000515">
    <property type="entry name" value="MetI-like"/>
</dbReference>
<proteinExistence type="inferred from homology"/>
<accession>A0A382CUB7</accession>
<dbReference type="PANTHER" id="PTHR42929">
    <property type="entry name" value="INNER MEMBRANE ABC TRANSPORTER PERMEASE PROTEIN YDCU-RELATED-RELATED"/>
    <property type="match status" value="1"/>
</dbReference>
<dbReference type="GO" id="GO:0005886">
    <property type="term" value="C:plasma membrane"/>
    <property type="evidence" value="ECO:0007669"/>
    <property type="project" value="UniProtKB-SubCell"/>
</dbReference>
<evidence type="ECO:0000256" key="6">
    <source>
        <dbReference type="ARBA" id="ARBA00022989"/>
    </source>
</evidence>
<gene>
    <name evidence="10" type="ORF">METZ01_LOCUS182258</name>
</gene>
<dbReference type="GO" id="GO:0055085">
    <property type="term" value="P:transmembrane transport"/>
    <property type="evidence" value="ECO:0007669"/>
    <property type="project" value="InterPro"/>
</dbReference>
<comment type="similarity">
    <text evidence="2">Belongs to the binding-protein-dependent transport system permease family. CysTW subfamily.</text>
</comment>
<evidence type="ECO:0000256" key="8">
    <source>
        <dbReference type="SAM" id="Phobius"/>
    </source>
</evidence>
<evidence type="ECO:0000256" key="3">
    <source>
        <dbReference type="ARBA" id="ARBA00022448"/>
    </source>
</evidence>
<dbReference type="PROSITE" id="PS50928">
    <property type="entry name" value="ABC_TM1"/>
    <property type="match status" value="1"/>
</dbReference>
<feature type="transmembrane region" description="Helical" evidence="8">
    <location>
        <begin position="126"/>
        <end position="146"/>
    </location>
</feature>
<reference evidence="10" key="1">
    <citation type="submission" date="2018-05" db="EMBL/GenBank/DDBJ databases">
        <authorList>
            <person name="Lanie J.A."/>
            <person name="Ng W.-L."/>
            <person name="Kazmierczak K.M."/>
            <person name="Andrzejewski T.M."/>
            <person name="Davidsen T.M."/>
            <person name="Wayne K.J."/>
            <person name="Tettelin H."/>
            <person name="Glass J.I."/>
            <person name="Rusch D."/>
            <person name="Podicherti R."/>
            <person name="Tsui H.-C.T."/>
            <person name="Winkler M.E."/>
        </authorList>
    </citation>
    <scope>NUCLEOTIDE SEQUENCE</scope>
</reference>
<dbReference type="PANTHER" id="PTHR42929:SF1">
    <property type="entry name" value="INNER MEMBRANE ABC TRANSPORTER PERMEASE PROTEIN YDCU-RELATED"/>
    <property type="match status" value="1"/>
</dbReference>
<feature type="transmembrane region" description="Helical" evidence="8">
    <location>
        <begin position="20"/>
        <end position="47"/>
    </location>
</feature>
<evidence type="ECO:0000256" key="4">
    <source>
        <dbReference type="ARBA" id="ARBA00022475"/>
    </source>
</evidence>
<dbReference type="EMBL" id="UINC01036046">
    <property type="protein sequence ID" value="SVB29404.1"/>
    <property type="molecule type" value="Genomic_DNA"/>
</dbReference>
<evidence type="ECO:0000259" key="9">
    <source>
        <dbReference type="PROSITE" id="PS50928"/>
    </source>
</evidence>
<dbReference type="SUPFAM" id="SSF161098">
    <property type="entry name" value="MetI-like"/>
    <property type="match status" value="1"/>
</dbReference>
<evidence type="ECO:0000313" key="10">
    <source>
        <dbReference type="EMBL" id="SVB29404.1"/>
    </source>
</evidence>
<dbReference type="Pfam" id="PF00528">
    <property type="entry name" value="BPD_transp_1"/>
    <property type="match status" value="1"/>
</dbReference>
<evidence type="ECO:0000256" key="5">
    <source>
        <dbReference type="ARBA" id="ARBA00022692"/>
    </source>
</evidence>
<dbReference type="InterPro" id="IPR035906">
    <property type="entry name" value="MetI-like_sf"/>
</dbReference>
<organism evidence="10">
    <name type="scientific">marine metagenome</name>
    <dbReference type="NCBI Taxonomy" id="408172"/>
    <lineage>
        <taxon>unclassified sequences</taxon>
        <taxon>metagenomes</taxon>
        <taxon>ecological metagenomes</taxon>
    </lineage>
</organism>
<keyword evidence="7 8" id="KW-0472">Membrane</keyword>
<feature type="non-terminal residue" evidence="10">
    <location>
        <position position="1"/>
    </location>
</feature>
<keyword evidence="5 8" id="KW-0812">Transmembrane</keyword>
<keyword evidence="3" id="KW-0813">Transport</keyword>
<sequence length="153" mass="16546">GNDGPLTNATEFLGLGSAELLFTQTAVVLGLVYGYLPFMILPLYAAIERIDRRLLEASRDLYGTGLQSFRHVLFPLSLPGVIAGSILVFVPSLGAYVTPEILGGAKTTLLGSYIVTQFLTARNWPFGAALSFVLMLVMLVTTIVYFRKGGRTL</sequence>
<dbReference type="AlphaFoldDB" id="A0A382CUB7"/>
<dbReference type="Gene3D" id="1.10.3720.10">
    <property type="entry name" value="MetI-like"/>
    <property type="match status" value="1"/>
</dbReference>
<evidence type="ECO:0000256" key="1">
    <source>
        <dbReference type="ARBA" id="ARBA00004651"/>
    </source>
</evidence>
<protein>
    <recommendedName>
        <fullName evidence="9">ABC transmembrane type-1 domain-containing protein</fullName>
    </recommendedName>
</protein>
<evidence type="ECO:0000256" key="7">
    <source>
        <dbReference type="ARBA" id="ARBA00023136"/>
    </source>
</evidence>
<dbReference type="CDD" id="cd06261">
    <property type="entry name" value="TM_PBP2"/>
    <property type="match status" value="1"/>
</dbReference>
<feature type="domain" description="ABC transmembrane type-1" evidence="9">
    <location>
        <begin position="1"/>
        <end position="145"/>
    </location>
</feature>
<keyword evidence="4" id="KW-1003">Cell membrane</keyword>
<keyword evidence="6 8" id="KW-1133">Transmembrane helix</keyword>
<name>A0A382CUB7_9ZZZZ</name>
<feature type="transmembrane region" description="Helical" evidence="8">
    <location>
        <begin position="68"/>
        <end position="90"/>
    </location>
</feature>
<comment type="subcellular location">
    <subcellularLocation>
        <location evidence="1">Cell membrane</location>
        <topology evidence="1">Multi-pass membrane protein</topology>
    </subcellularLocation>
</comment>
<evidence type="ECO:0000256" key="2">
    <source>
        <dbReference type="ARBA" id="ARBA00007069"/>
    </source>
</evidence>